<dbReference type="GO" id="GO:0005829">
    <property type="term" value="C:cytosol"/>
    <property type="evidence" value="ECO:0007669"/>
    <property type="project" value="TreeGrafter"/>
</dbReference>
<dbReference type="InterPro" id="IPR002218">
    <property type="entry name" value="MnmG-rel"/>
</dbReference>
<dbReference type="eggNOG" id="KOG2311">
    <property type="taxonomic scope" value="Eukaryota"/>
</dbReference>
<dbReference type="AlphaFoldDB" id="H2ZCP5"/>
<dbReference type="GO" id="GO:0050660">
    <property type="term" value="F:flavin adenine dinucleotide binding"/>
    <property type="evidence" value="ECO:0007669"/>
    <property type="project" value="InterPro"/>
</dbReference>
<dbReference type="SMART" id="SM01228">
    <property type="entry name" value="GIDA_assoc_3"/>
    <property type="match status" value="1"/>
</dbReference>
<dbReference type="Proteomes" id="UP000007875">
    <property type="component" value="Unassembled WGS sequence"/>
</dbReference>
<dbReference type="GO" id="GO:0005739">
    <property type="term" value="C:mitochondrion"/>
    <property type="evidence" value="ECO:0007669"/>
    <property type="project" value="GOC"/>
</dbReference>
<evidence type="ECO:0000256" key="5">
    <source>
        <dbReference type="ARBA" id="ARBA00051247"/>
    </source>
</evidence>
<dbReference type="PANTHER" id="PTHR11806">
    <property type="entry name" value="GLUCOSE INHIBITED DIVISION PROTEIN A"/>
    <property type="match status" value="1"/>
</dbReference>
<dbReference type="SUPFAM" id="SSF51905">
    <property type="entry name" value="FAD/NAD(P)-binding domain"/>
    <property type="match status" value="1"/>
</dbReference>
<comment type="cofactor">
    <cofactor evidence="1">
        <name>FAD</name>
        <dbReference type="ChEBI" id="CHEBI:57692"/>
    </cofactor>
</comment>
<evidence type="ECO:0000256" key="3">
    <source>
        <dbReference type="ARBA" id="ARBA00022630"/>
    </source>
</evidence>
<evidence type="ECO:0000256" key="6">
    <source>
        <dbReference type="ARBA" id="ARBA00056538"/>
    </source>
</evidence>
<sequence length="667" mass="73892">ICWKVKLKSLLQNCTMRTSCAGRMIRAVHNSSRLQVEPYEVIVVGGGHAGCEAAAASARVGAKTLLLTHKLSTIGEMSCNPSFGGIGKGHLIREIDALDGICGRLCDESGIQYRMLNRKKGPAVWGPRAQIDRDLYRQKMQNEMHKTANLEVMEGSVEDLITENLNDDEKLSNETKCKYVECTGVILSNGTQLHASCVVLTAGTFLRAQINIGMDVKAAGRIGDAPAVGLAQTIEELGFTMGRLKTGTPPRIAKDSVNFSGMVPYGGDMPPHPFSFENEKVWIKPEDQLTCYTTHSKPELEKCILDTLSMNRHVIEEVNGPRYCPSIESKVLKFKEKSHMCWLEPEGLNSNVIYLQGFSCTMPEEHQTEAVRMVHGLENALITRPGYGVEYDFMDPRQVASTLETYKVKGLYFAGQINGTTGYEEAAAQGLIAGVNAARKAKCLAPFIVTRSEGYIGVLIDDLTTMGTNEPYRMFTSRTEFRMTLRPDTADERLTEKGYIQGGCVNELRMKNTTERINILNQAVQVLKSVQKPKNKWVEMVDGKSVLSSQSTTAFHFLADVRDSKQIDVILSMFPETCRVKDNVWWRNRTMASALYSAILPIEKKNINLVRKEEGLVIPDNVDYATMSGIKLEIREKLAKARPGNIAAASRVQGVTPASLVQLLKHV</sequence>
<dbReference type="STRING" id="51511.ENSCSAVP00000015361"/>
<evidence type="ECO:0000256" key="8">
    <source>
        <dbReference type="ARBA" id="ARBA00068446"/>
    </source>
</evidence>
<dbReference type="GO" id="GO:0070899">
    <property type="term" value="P:mitochondrial tRNA wobble uridine modification"/>
    <property type="evidence" value="ECO:0007669"/>
    <property type="project" value="UniProtKB-ARBA"/>
</dbReference>
<keyword evidence="13" id="KW-1185">Reference proteome</keyword>
<dbReference type="InterPro" id="IPR036188">
    <property type="entry name" value="FAD/NAD-bd_sf"/>
</dbReference>
<dbReference type="InterPro" id="IPR026904">
    <property type="entry name" value="MnmG_C"/>
</dbReference>
<protein>
    <recommendedName>
        <fullName evidence="8">5-taurinomethyluridine-[tRNA] synthase subunit MTO1, mitochondrial</fullName>
    </recommendedName>
    <alternativeName>
        <fullName evidence="9">Mitochondrial tRNA translation optimization 1</fullName>
    </alternativeName>
    <alternativeName>
        <fullName evidence="10">Protein MTO1 homolog, mitochondrial</fullName>
    </alternativeName>
</protein>
<dbReference type="InterPro" id="IPR020595">
    <property type="entry name" value="MnmG-rel_CS"/>
</dbReference>
<dbReference type="GO" id="GO:0030488">
    <property type="term" value="P:tRNA methylation"/>
    <property type="evidence" value="ECO:0007669"/>
    <property type="project" value="TreeGrafter"/>
</dbReference>
<dbReference type="InterPro" id="IPR044920">
    <property type="entry name" value="MnmG_C_subdom_sf"/>
</dbReference>
<comment type="catalytic activity">
    <reaction evidence="5">
        <text>5,10-methylenetetrahydrofolate + uridine(34) in tRNA + taurine + GTP + A + H2O = 5-taurinomethyluridine(34) in tRNA + 7,8-dihydrofolate + GDP + AH2 + phosphate + H(+)</text>
        <dbReference type="Rhea" id="RHEA:83279"/>
        <dbReference type="Rhea" id="RHEA-COMP:11727"/>
        <dbReference type="Rhea" id="RHEA-COMP:11732"/>
        <dbReference type="ChEBI" id="CHEBI:12071"/>
        <dbReference type="ChEBI" id="CHEBI:13193"/>
        <dbReference type="ChEBI" id="CHEBI:15377"/>
        <dbReference type="ChEBI" id="CHEBI:15378"/>
        <dbReference type="ChEBI" id="CHEBI:17499"/>
        <dbReference type="ChEBI" id="CHEBI:37565"/>
        <dbReference type="ChEBI" id="CHEBI:43474"/>
        <dbReference type="ChEBI" id="CHEBI:57451"/>
        <dbReference type="ChEBI" id="CHEBI:58189"/>
        <dbReference type="ChEBI" id="CHEBI:65315"/>
        <dbReference type="ChEBI" id="CHEBI:87172"/>
        <dbReference type="ChEBI" id="CHEBI:507393"/>
    </reaction>
    <physiologicalReaction direction="left-to-right" evidence="5">
        <dbReference type="Rhea" id="RHEA:83280"/>
    </physiologicalReaction>
</comment>
<dbReference type="Gene3D" id="3.50.50.60">
    <property type="entry name" value="FAD/NAD(P)-binding domain"/>
    <property type="match status" value="2"/>
</dbReference>
<evidence type="ECO:0000256" key="2">
    <source>
        <dbReference type="ARBA" id="ARBA00007653"/>
    </source>
</evidence>
<reference evidence="12" key="3">
    <citation type="submission" date="2025-09" db="UniProtKB">
        <authorList>
            <consortium name="Ensembl"/>
        </authorList>
    </citation>
    <scope>IDENTIFICATION</scope>
</reference>
<dbReference type="InterPro" id="IPR047001">
    <property type="entry name" value="MnmG_C_subdom"/>
</dbReference>
<dbReference type="FunCoup" id="H2ZCP5">
    <property type="interactions" value="424"/>
</dbReference>
<dbReference type="Ensembl" id="ENSCSAVT00000015538.1">
    <property type="protein sequence ID" value="ENSCSAVP00000015361.1"/>
    <property type="gene ID" value="ENSCSAVG00000009018.1"/>
</dbReference>
<dbReference type="FunFam" id="1.10.150.570:FF:000001">
    <property type="entry name" value="tRNA uridine 5-carboxymethylaminomethyl modification enzyme MnmG"/>
    <property type="match status" value="1"/>
</dbReference>
<comment type="similarity">
    <text evidence="2">Belongs to the MnmG family.</text>
</comment>
<reference evidence="13" key="1">
    <citation type="submission" date="2003-08" db="EMBL/GenBank/DDBJ databases">
        <authorList>
            <person name="Birren B."/>
            <person name="Nusbaum C."/>
            <person name="Abebe A."/>
            <person name="Abouelleil A."/>
            <person name="Adekoya E."/>
            <person name="Ait-zahra M."/>
            <person name="Allen N."/>
            <person name="Allen T."/>
            <person name="An P."/>
            <person name="Anderson M."/>
            <person name="Anderson S."/>
            <person name="Arachchi H."/>
            <person name="Armbruster J."/>
            <person name="Bachantsang P."/>
            <person name="Baldwin J."/>
            <person name="Barry A."/>
            <person name="Bayul T."/>
            <person name="Blitshsteyn B."/>
            <person name="Bloom T."/>
            <person name="Blye J."/>
            <person name="Boguslavskiy L."/>
            <person name="Borowsky M."/>
            <person name="Boukhgalter B."/>
            <person name="Brunache A."/>
            <person name="Butler J."/>
            <person name="Calixte N."/>
            <person name="Calvo S."/>
            <person name="Camarata J."/>
            <person name="Campo K."/>
            <person name="Chang J."/>
            <person name="Cheshatsang Y."/>
            <person name="Citroen M."/>
            <person name="Collymore A."/>
            <person name="Considine T."/>
            <person name="Cook A."/>
            <person name="Cooke P."/>
            <person name="Corum B."/>
            <person name="Cuomo C."/>
            <person name="David R."/>
            <person name="Dawoe T."/>
            <person name="Degray S."/>
            <person name="Dodge S."/>
            <person name="Dooley K."/>
            <person name="Dorje P."/>
            <person name="Dorjee K."/>
            <person name="Dorris L."/>
            <person name="Duffey N."/>
            <person name="Dupes A."/>
            <person name="Elkins T."/>
            <person name="Engels R."/>
            <person name="Erickson J."/>
            <person name="Farina A."/>
            <person name="Faro S."/>
            <person name="Ferreira P."/>
            <person name="Fischer H."/>
            <person name="Fitzgerald M."/>
            <person name="Foley K."/>
            <person name="Gage D."/>
            <person name="Galagan J."/>
            <person name="Gearin G."/>
            <person name="Gnerre S."/>
            <person name="Gnirke A."/>
            <person name="Goyette A."/>
            <person name="Graham J."/>
            <person name="Grandbois E."/>
            <person name="Gyaltsen K."/>
            <person name="Hafez N."/>
            <person name="Hagopian D."/>
            <person name="Hagos B."/>
            <person name="Hall J."/>
            <person name="Hatcher B."/>
            <person name="Heller A."/>
            <person name="Higgins H."/>
            <person name="Honan T."/>
            <person name="Horn A."/>
            <person name="Houde N."/>
            <person name="Hughes L."/>
            <person name="Hulme W."/>
            <person name="Husby E."/>
            <person name="Iliev I."/>
            <person name="Jaffe D."/>
            <person name="Jones C."/>
            <person name="Kamal M."/>
            <person name="Kamat A."/>
            <person name="Kamvysselis M."/>
            <person name="Karlsson E."/>
            <person name="Kells C."/>
            <person name="Kieu A."/>
            <person name="Kisner P."/>
            <person name="Kodira C."/>
            <person name="Kulbokas E."/>
            <person name="Labutti K."/>
            <person name="Lama D."/>
            <person name="Landers T."/>
            <person name="Leger J."/>
            <person name="Levine S."/>
            <person name="Lewis D."/>
            <person name="Lewis T."/>
            <person name="Lindblad-toh K."/>
            <person name="Liu X."/>
            <person name="Lokyitsang T."/>
            <person name="Lokyitsang Y."/>
            <person name="Lucien O."/>
            <person name="Lui A."/>
            <person name="Ma L.J."/>
            <person name="Mabbitt R."/>
            <person name="Macdonald J."/>
            <person name="Maclean C."/>
            <person name="Major J."/>
            <person name="Manning J."/>
            <person name="Marabella R."/>
            <person name="Maru K."/>
            <person name="Matthews C."/>
            <person name="Mauceli E."/>
            <person name="Mccarthy M."/>
            <person name="Mcdonough S."/>
            <person name="Mcghee T."/>
            <person name="Meldrim J."/>
            <person name="Meneus L."/>
            <person name="Mesirov J."/>
            <person name="Mihalev A."/>
            <person name="Mihova T."/>
            <person name="Mikkelsen T."/>
            <person name="Mlenga V."/>
            <person name="Moru K."/>
            <person name="Mozes J."/>
            <person name="Mulrain L."/>
            <person name="Munson G."/>
            <person name="Naylor J."/>
            <person name="Newes C."/>
            <person name="Nguyen C."/>
            <person name="Nguyen N."/>
            <person name="Nguyen T."/>
            <person name="Nicol R."/>
            <person name="Nielsen C."/>
            <person name="Nizzari M."/>
            <person name="Norbu C."/>
            <person name="Norbu N."/>
            <person name="O'donnell P."/>
            <person name="Okoawo O."/>
            <person name="O'leary S."/>
            <person name="Omotosho B."/>
            <person name="O'neill K."/>
            <person name="Osman S."/>
            <person name="Parker S."/>
            <person name="Perrin D."/>
            <person name="Phunkhang P."/>
            <person name="Piqani B."/>
            <person name="Purcell S."/>
            <person name="Rachupka T."/>
            <person name="Ramasamy U."/>
            <person name="Rameau R."/>
            <person name="Ray V."/>
            <person name="Raymond C."/>
            <person name="Retta R."/>
            <person name="Richardson S."/>
            <person name="Rise C."/>
            <person name="Rodriguez J."/>
            <person name="Rogers J."/>
            <person name="Rogov P."/>
            <person name="Rutman M."/>
            <person name="Schupbach R."/>
            <person name="Seaman C."/>
            <person name="Settipalli S."/>
            <person name="Sharpe T."/>
            <person name="Sheridan J."/>
            <person name="Sherpa N."/>
            <person name="Shi J."/>
            <person name="Smirnov S."/>
            <person name="Smith C."/>
            <person name="Sougnez C."/>
            <person name="Spencer B."/>
            <person name="Stalker J."/>
            <person name="Stange-thomann N."/>
            <person name="Stavropoulos S."/>
            <person name="Stetson K."/>
            <person name="Stone C."/>
            <person name="Stone S."/>
            <person name="Stubbs M."/>
            <person name="Talamas J."/>
            <person name="Tchuinga P."/>
            <person name="Tenzing P."/>
            <person name="Tesfaye S."/>
            <person name="Theodore J."/>
            <person name="Thoulutsang Y."/>
            <person name="Topham K."/>
            <person name="Towey S."/>
            <person name="Tsamla T."/>
            <person name="Tsomo N."/>
            <person name="Vallee D."/>
            <person name="Vassiliev H."/>
            <person name="Venkataraman V."/>
            <person name="Vinson J."/>
            <person name="Vo A."/>
            <person name="Wade C."/>
            <person name="Wang S."/>
            <person name="Wangchuk T."/>
            <person name="Wangdi T."/>
            <person name="Whittaker C."/>
            <person name="Wilkinson J."/>
            <person name="Wu Y."/>
            <person name="Wyman D."/>
            <person name="Yadav S."/>
            <person name="Yang S."/>
            <person name="Yang X."/>
            <person name="Yeager S."/>
            <person name="Yee E."/>
            <person name="Young G."/>
            <person name="Zainoun J."/>
            <person name="Zembeck L."/>
            <person name="Zimmer A."/>
            <person name="Zody M."/>
            <person name="Lander E."/>
        </authorList>
    </citation>
    <scope>NUCLEOTIDE SEQUENCE [LARGE SCALE GENOMIC DNA]</scope>
</reference>
<keyword evidence="3" id="KW-0285">Flavoprotein</keyword>
<evidence type="ECO:0000256" key="1">
    <source>
        <dbReference type="ARBA" id="ARBA00001974"/>
    </source>
</evidence>
<reference evidence="12" key="2">
    <citation type="submission" date="2025-08" db="UniProtKB">
        <authorList>
            <consortium name="Ensembl"/>
        </authorList>
    </citation>
    <scope>IDENTIFICATION</scope>
</reference>
<dbReference type="FunFam" id="3.50.50.60:FF:000002">
    <property type="entry name" value="tRNA uridine 5-carboxymethylaminomethyl modification enzyme MnmG"/>
    <property type="match status" value="1"/>
</dbReference>
<proteinExistence type="inferred from homology"/>
<dbReference type="InParanoid" id="H2ZCP5"/>
<accession>H2ZCP5</accession>
<dbReference type="NCBIfam" id="TIGR00136">
    <property type="entry name" value="mnmG_gidA"/>
    <property type="match status" value="1"/>
</dbReference>
<dbReference type="Gene3D" id="1.10.150.570">
    <property type="entry name" value="GidA associated domain, C-terminal subdomain"/>
    <property type="match status" value="1"/>
</dbReference>
<evidence type="ECO:0000313" key="13">
    <source>
        <dbReference type="Proteomes" id="UP000007875"/>
    </source>
</evidence>
<evidence type="ECO:0000313" key="12">
    <source>
        <dbReference type="Ensembl" id="ENSCSAVP00000015361.1"/>
    </source>
</evidence>
<organism evidence="12 13">
    <name type="scientific">Ciona savignyi</name>
    <name type="common">Pacific transparent sea squirt</name>
    <dbReference type="NCBI Taxonomy" id="51511"/>
    <lineage>
        <taxon>Eukaryota</taxon>
        <taxon>Metazoa</taxon>
        <taxon>Chordata</taxon>
        <taxon>Tunicata</taxon>
        <taxon>Ascidiacea</taxon>
        <taxon>Phlebobranchia</taxon>
        <taxon>Cionidae</taxon>
        <taxon>Ciona</taxon>
    </lineage>
</organism>
<dbReference type="GeneTree" id="ENSGT00390000011297"/>
<dbReference type="InterPro" id="IPR040131">
    <property type="entry name" value="MnmG_N"/>
</dbReference>
<dbReference type="Pfam" id="PF13932">
    <property type="entry name" value="SAM_GIDA_C"/>
    <property type="match status" value="1"/>
</dbReference>
<comment type="function">
    <text evidence="6">Component of the GTPBP3-MTO1 complex that catalyzes the 5-taurinomethyluridine (taum(5)U) modification at the 34th wobble position (U34) of mitochondrial tRNAs (mt-tRNAs), which plays a role in mt-tRNA decoding and mitochondrial translation. Taum(5)U formation on mammalian mt-tRNA requires the presence of both GTPBP3-mediated GTPase activity and MTO1 catalytic activity.</text>
</comment>
<keyword evidence="4" id="KW-0274">FAD</keyword>
<evidence type="ECO:0000256" key="9">
    <source>
        <dbReference type="ARBA" id="ARBA00079308"/>
    </source>
</evidence>
<evidence type="ECO:0000256" key="10">
    <source>
        <dbReference type="ARBA" id="ARBA00083348"/>
    </source>
</evidence>
<dbReference type="PANTHER" id="PTHR11806:SF0">
    <property type="entry name" value="PROTEIN MTO1 HOMOLOG, MITOCHONDRIAL"/>
    <property type="match status" value="1"/>
</dbReference>
<feature type="domain" description="tRNA uridine 5-carboxymethylaminomethyl modification enzyme C-terminal subdomain" evidence="11">
    <location>
        <begin position="594"/>
        <end position="665"/>
    </location>
</feature>
<dbReference type="PROSITE" id="PS01281">
    <property type="entry name" value="GIDA_2"/>
    <property type="match status" value="1"/>
</dbReference>
<dbReference type="Pfam" id="PF01134">
    <property type="entry name" value="GIDA"/>
    <property type="match status" value="1"/>
</dbReference>
<evidence type="ECO:0000259" key="11">
    <source>
        <dbReference type="SMART" id="SM01228"/>
    </source>
</evidence>
<evidence type="ECO:0000256" key="7">
    <source>
        <dbReference type="ARBA" id="ARBA00061980"/>
    </source>
</evidence>
<dbReference type="InterPro" id="IPR004416">
    <property type="entry name" value="MnmG"/>
</dbReference>
<comment type="subunit">
    <text evidence="7">Homodimer; forms a dimer in the presence of potassium. Interacts with GTPBP3; forms the GTPBP3-MTO1 complex composed of homodimers of GTPBP3 and MTO1.</text>
</comment>
<name>H2ZCP5_CIOSA</name>
<dbReference type="FunFam" id="3.50.50.60:FF:000082">
    <property type="entry name" value="protein MTO1 homolog, mitochondrial isoform X1"/>
    <property type="match status" value="1"/>
</dbReference>
<evidence type="ECO:0000256" key="4">
    <source>
        <dbReference type="ARBA" id="ARBA00022827"/>
    </source>
</evidence>
<dbReference type="OMA" id="CNPAMGG"/>
<dbReference type="PROSITE" id="PS01280">
    <property type="entry name" value="GIDA_1"/>
    <property type="match status" value="1"/>
</dbReference>